<feature type="transmembrane region" description="Helical" evidence="1">
    <location>
        <begin position="77"/>
        <end position="96"/>
    </location>
</feature>
<accession>A0A5B8SVY1</accession>
<dbReference type="InterPro" id="IPR007896">
    <property type="entry name" value="BTP_bacteria"/>
</dbReference>
<organism evidence="3 4">
    <name type="scientific">Pistricoccus aurantiacus</name>
    <dbReference type="NCBI Taxonomy" id="1883414"/>
    <lineage>
        <taxon>Bacteria</taxon>
        <taxon>Pseudomonadati</taxon>
        <taxon>Pseudomonadota</taxon>
        <taxon>Gammaproteobacteria</taxon>
        <taxon>Oceanospirillales</taxon>
        <taxon>Halomonadaceae</taxon>
        <taxon>Pistricoccus</taxon>
    </lineage>
</organism>
<feature type="domain" description="Chlorhexidine efflux transporter" evidence="2">
    <location>
        <begin position="2"/>
        <end position="64"/>
    </location>
</feature>
<dbReference type="Pfam" id="PF05232">
    <property type="entry name" value="BTP"/>
    <property type="match status" value="2"/>
</dbReference>
<dbReference type="AlphaFoldDB" id="A0A5B8SVY1"/>
<evidence type="ECO:0000313" key="3">
    <source>
        <dbReference type="EMBL" id="QEA38918.1"/>
    </source>
</evidence>
<name>A0A5B8SVY1_9GAMM</name>
<feature type="transmembrane region" description="Helical" evidence="1">
    <location>
        <begin position="12"/>
        <end position="31"/>
    </location>
</feature>
<evidence type="ECO:0000256" key="1">
    <source>
        <dbReference type="SAM" id="Phobius"/>
    </source>
</evidence>
<proteinExistence type="predicted"/>
<dbReference type="KEGG" id="paur:FGL86_07415"/>
<gene>
    <name evidence="3" type="ORF">FGL86_07415</name>
</gene>
<dbReference type="OrthoDB" id="1631120at2"/>
<sequence>MRSIKERLVHSILFEIGGLVIVTPLATWLTGHGFGEMGILAFAVSTFAMIWNFVWNKLFDRWVPTRRRTLVQRVAQTFGFELGILVITLPVVAWWLDIGLVEAFWLDLGFMLFFMFYALVYNTSFDRVVSRRLEREAR</sequence>
<feature type="transmembrane region" description="Helical" evidence="1">
    <location>
        <begin position="37"/>
        <end position="56"/>
    </location>
</feature>
<keyword evidence="1" id="KW-0472">Membrane</keyword>
<dbReference type="Proteomes" id="UP000321272">
    <property type="component" value="Chromosome"/>
</dbReference>
<reference evidence="3 4" key="1">
    <citation type="submission" date="2019-06" db="EMBL/GenBank/DDBJ databases">
        <title>Genome analyses of bacteria isolated from kimchi.</title>
        <authorList>
            <person name="Lee S."/>
            <person name="Ahn S."/>
            <person name="Roh S."/>
        </authorList>
    </citation>
    <scope>NUCLEOTIDE SEQUENCE [LARGE SCALE GENOMIC DNA]</scope>
    <source>
        <strain evidence="3 4">CBA4606</strain>
    </source>
</reference>
<feature type="transmembrane region" description="Helical" evidence="1">
    <location>
        <begin position="108"/>
        <end position="125"/>
    </location>
</feature>
<evidence type="ECO:0000259" key="2">
    <source>
        <dbReference type="Pfam" id="PF05232"/>
    </source>
</evidence>
<dbReference type="EMBL" id="CP042382">
    <property type="protein sequence ID" value="QEA38918.1"/>
    <property type="molecule type" value="Genomic_DNA"/>
</dbReference>
<keyword evidence="4" id="KW-1185">Reference proteome</keyword>
<protein>
    <submittedName>
        <fullName evidence="3">PACE efflux transporter</fullName>
    </submittedName>
</protein>
<evidence type="ECO:0000313" key="4">
    <source>
        <dbReference type="Proteomes" id="UP000321272"/>
    </source>
</evidence>
<keyword evidence="1" id="KW-1133">Transmembrane helix</keyword>
<dbReference type="NCBIfam" id="NF033664">
    <property type="entry name" value="PACE_transport"/>
    <property type="match status" value="1"/>
</dbReference>
<dbReference type="InterPro" id="IPR058208">
    <property type="entry name" value="PACE"/>
</dbReference>
<dbReference type="RefSeq" id="WP_147183974.1">
    <property type="nucleotide sequence ID" value="NZ_CP042382.1"/>
</dbReference>
<feature type="domain" description="Chlorhexidine efflux transporter" evidence="2">
    <location>
        <begin position="68"/>
        <end position="131"/>
    </location>
</feature>
<keyword evidence="1" id="KW-0812">Transmembrane</keyword>